<organism evidence="1 2">
    <name type="scientific">Allocatelliglobosispora scoriae</name>
    <dbReference type="NCBI Taxonomy" id="643052"/>
    <lineage>
        <taxon>Bacteria</taxon>
        <taxon>Bacillati</taxon>
        <taxon>Actinomycetota</taxon>
        <taxon>Actinomycetes</taxon>
        <taxon>Micromonosporales</taxon>
        <taxon>Micromonosporaceae</taxon>
        <taxon>Allocatelliglobosispora</taxon>
    </lineage>
</organism>
<sequence>MRGTLARLALAVGDLSALRRGTSGSGPTGLVPSIAQRVAGSVGGRLETGRSPALDGARIALHMGAA</sequence>
<evidence type="ECO:0000313" key="1">
    <source>
        <dbReference type="EMBL" id="MBB5869052.1"/>
    </source>
</evidence>
<comment type="caution">
    <text evidence="1">The sequence shown here is derived from an EMBL/GenBank/DDBJ whole genome shotgun (WGS) entry which is preliminary data.</text>
</comment>
<proteinExistence type="predicted"/>
<dbReference type="Proteomes" id="UP000587527">
    <property type="component" value="Unassembled WGS sequence"/>
</dbReference>
<reference evidence="1 2" key="1">
    <citation type="submission" date="2020-08" db="EMBL/GenBank/DDBJ databases">
        <title>Sequencing the genomes of 1000 actinobacteria strains.</title>
        <authorList>
            <person name="Klenk H.-P."/>
        </authorList>
    </citation>
    <scope>NUCLEOTIDE SEQUENCE [LARGE SCALE GENOMIC DNA]</scope>
    <source>
        <strain evidence="1 2">DSM 45362</strain>
    </source>
</reference>
<name>A0A841BQM4_9ACTN</name>
<keyword evidence="2" id="KW-1185">Reference proteome</keyword>
<dbReference type="AlphaFoldDB" id="A0A841BQM4"/>
<accession>A0A841BQM4</accession>
<evidence type="ECO:0000313" key="2">
    <source>
        <dbReference type="Proteomes" id="UP000587527"/>
    </source>
</evidence>
<dbReference type="RefSeq" id="WP_184835432.1">
    <property type="nucleotide sequence ID" value="NZ_JACHMN010000002.1"/>
</dbReference>
<dbReference type="EMBL" id="JACHMN010000002">
    <property type="protein sequence ID" value="MBB5869052.1"/>
    <property type="molecule type" value="Genomic_DNA"/>
</dbReference>
<protein>
    <submittedName>
        <fullName evidence="1">Uncharacterized protein</fullName>
    </submittedName>
</protein>
<gene>
    <name evidence="1" type="ORF">F4553_002431</name>
</gene>